<gene>
    <name evidence="2" type="ORF">N0V83_010887</name>
</gene>
<feature type="region of interest" description="Disordered" evidence="1">
    <location>
        <begin position="270"/>
        <end position="315"/>
    </location>
</feature>
<feature type="region of interest" description="Disordered" evidence="1">
    <location>
        <begin position="1"/>
        <end position="29"/>
    </location>
</feature>
<proteinExistence type="predicted"/>
<organism evidence="2 3">
    <name type="scientific">Neocucurbitaria cava</name>
    <dbReference type="NCBI Taxonomy" id="798079"/>
    <lineage>
        <taxon>Eukaryota</taxon>
        <taxon>Fungi</taxon>
        <taxon>Dikarya</taxon>
        <taxon>Ascomycota</taxon>
        <taxon>Pezizomycotina</taxon>
        <taxon>Dothideomycetes</taxon>
        <taxon>Pleosporomycetidae</taxon>
        <taxon>Pleosporales</taxon>
        <taxon>Pleosporineae</taxon>
        <taxon>Cucurbitariaceae</taxon>
        <taxon>Neocucurbitaria</taxon>
    </lineage>
</organism>
<dbReference type="EMBL" id="JAPEUY010000022">
    <property type="protein sequence ID" value="KAJ4361946.1"/>
    <property type="molecule type" value="Genomic_DNA"/>
</dbReference>
<evidence type="ECO:0000313" key="3">
    <source>
        <dbReference type="Proteomes" id="UP001140560"/>
    </source>
</evidence>
<feature type="compositionally biased region" description="Low complexity" evidence="1">
    <location>
        <begin position="274"/>
        <end position="289"/>
    </location>
</feature>
<evidence type="ECO:0000313" key="2">
    <source>
        <dbReference type="EMBL" id="KAJ4361946.1"/>
    </source>
</evidence>
<feature type="compositionally biased region" description="Polar residues" evidence="1">
    <location>
        <begin position="103"/>
        <end position="115"/>
    </location>
</feature>
<dbReference type="OrthoDB" id="5420391at2759"/>
<feature type="region of interest" description="Disordered" evidence="1">
    <location>
        <begin position="203"/>
        <end position="227"/>
    </location>
</feature>
<dbReference type="AlphaFoldDB" id="A0A9W8XXY1"/>
<feature type="region of interest" description="Disordered" evidence="1">
    <location>
        <begin position="149"/>
        <end position="189"/>
    </location>
</feature>
<evidence type="ECO:0000256" key="1">
    <source>
        <dbReference type="SAM" id="MobiDB-lite"/>
    </source>
</evidence>
<feature type="compositionally biased region" description="Low complexity" evidence="1">
    <location>
        <begin position="55"/>
        <end position="64"/>
    </location>
</feature>
<protein>
    <submittedName>
        <fullName evidence="2">Uncharacterized protein</fullName>
    </submittedName>
</protein>
<dbReference type="PANTHER" id="PTHR42084:SF1">
    <property type="entry name" value="SERINE_THREONINE-PROTEIN KINASE PPK6"/>
    <property type="match status" value="1"/>
</dbReference>
<feature type="compositionally biased region" description="Acidic residues" evidence="1">
    <location>
        <begin position="72"/>
        <end position="81"/>
    </location>
</feature>
<comment type="caution">
    <text evidence="2">The sequence shown here is derived from an EMBL/GenBank/DDBJ whole genome shotgun (WGS) entry which is preliminary data.</text>
</comment>
<keyword evidence="3" id="KW-1185">Reference proteome</keyword>
<feature type="compositionally biased region" description="Acidic residues" evidence="1">
    <location>
        <begin position="157"/>
        <end position="173"/>
    </location>
</feature>
<name>A0A9W8XXY1_9PLEO</name>
<accession>A0A9W8XXY1</accession>
<feature type="compositionally biased region" description="Low complexity" evidence="1">
    <location>
        <begin position="10"/>
        <end position="29"/>
    </location>
</feature>
<dbReference type="Proteomes" id="UP001140560">
    <property type="component" value="Unassembled WGS sequence"/>
</dbReference>
<feature type="region of interest" description="Disordered" evidence="1">
    <location>
        <begin position="46"/>
        <end position="115"/>
    </location>
</feature>
<sequence>MSADLFAEFGADSSSSKQQQAGSSVKQGGNAASTFSFFDGLNTAPPSVTQSKLASSQQQFQSFSTAPIEATATEDNDDWGDFEGGSSFEPPSVKQDPFAFAPQQVSQTPQNPWNTASTAQDLFTIEPSHPSLPSQGTWQSAPIVKAKKSADPSVLFDAEEDLDDDDDFGDFEDTQVSKPTQPAAASGSSALVDLLGDLSVSQPQLANTRQKAEGSASRAPRTIFPAKKEPAAGFGVVSKAKNSPMKSASTVQQEDDAWDTFDDWEASIPTKAPAKGSSKAHTAKATTAAIPSVSPAPILSPATDDPQPGELPPTNVPPPGVLLSLFPSLFAEAQEKLFKPMAAQTLPTRNKMLAEKGTIVYLQGYLILADVAAHIVAGRKLRWKRDQHLSQGMRIGPASSRATSGMKLTGIDKGENMKEEREVSDVVRVWKEQVGRLRHVISGANQIKAGTLGSAPDLQETMPVKTLKQAEGGIPARQPCMLCGLKRDERVTASDLAVDDSFGEWWIDQVNMHRGRVDCSKRQKQDDCNTGGLTGQFALGADIKARCGMRMLLGKNVSAGRGGMSGRRTAVVAGNVSDKCCQ</sequence>
<dbReference type="PANTHER" id="PTHR42084">
    <property type="entry name" value="YALI0E26631P"/>
    <property type="match status" value="1"/>
</dbReference>
<reference evidence="2" key="1">
    <citation type="submission" date="2022-10" db="EMBL/GenBank/DDBJ databases">
        <title>Tapping the CABI collections for fungal endophytes: first genome assemblies for Collariella, Neodidymelliopsis, Ascochyta clinopodiicola, Didymella pomorum, Didymosphaeria variabile, Neocosmospora piperis and Neocucurbitaria cava.</title>
        <authorList>
            <person name="Hill R."/>
        </authorList>
    </citation>
    <scope>NUCLEOTIDE SEQUENCE</scope>
    <source>
        <strain evidence="2">IMI 356814</strain>
    </source>
</reference>